<name>A0A1M6AEQ4_9FLAO</name>
<evidence type="ECO:0000313" key="2">
    <source>
        <dbReference type="Proteomes" id="UP000184488"/>
    </source>
</evidence>
<proteinExistence type="predicted"/>
<dbReference type="Proteomes" id="UP000184488">
    <property type="component" value="Unassembled WGS sequence"/>
</dbReference>
<keyword evidence="2" id="KW-1185">Reference proteome</keyword>
<reference evidence="2" key="1">
    <citation type="submission" date="2016-11" db="EMBL/GenBank/DDBJ databases">
        <authorList>
            <person name="Varghese N."/>
            <person name="Submissions S."/>
        </authorList>
    </citation>
    <scope>NUCLEOTIDE SEQUENCE [LARGE SCALE GENOMIC DNA]</scope>
    <source>
        <strain evidence="2">DSM 18829</strain>
    </source>
</reference>
<accession>A0A1M6AEQ4</accession>
<dbReference type="EMBL" id="FQZI01000001">
    <property type="protein sequence ID" value="SHI34892.1"/>
    <property type="molecule type" value="Genomic_DNA"/>
</dbReference>
<protein>
    <submittedName>
        <fullName evidence="1">Uncharacterized protein</fullName>
    </submittedName>
</protein>
<evidence type="ECO:0000313" key="1">
    <source>
        <dbReference type="EMBL" id="SHI34892.1"/>
    </source>
</evidence>
<dbReference type="AlphaFoldDB" id="A0A1M6AEQ4"/>
<organism evidence="1 2">
    <name type="scientific">Flavobacterium terrae</name>
    <dbReference type="NCBI Taxonomy" id="415425"/>
    <lineage>
        <taxon>Bacteria</taxon>
        <taxon>Pseudomonadati</taxon>
        <taxon>Bacteroidota</taxon>
        <taxon>Flavobacteriia</taxon>
        <taxon>Flavobacteriales</taxon>
        <taxon>Flavobacteriaceae</taxon>
        <taxon>Flavobacterium</taxon>
    </lineage>
</organism>
<gene>
    <name evidence="1" type="ORF">SAMN05444363_0173</name>
</gene>
<sequence length="47" mass="5603">MILKGKKRLNRNSIFELKDSNESTKTDSFFKVLILEFKKISRLFPKL</sequence>